<dbReference type="KEGG" id="pwn:QNH46_23450"/>
<dbReference type="SUPFAM" id="SSF51126">
    <property type="entry name" value="Pectin lyase-like"/>
    <property type="match status" value="1"/>
</dbReference>
<evidence type="ECO:0000256" key="10">
    <source>
        <dbReference type="SAM" id="SignalP"/>
    </source>
</evidence>
<dbReference type="InterPro" id="IPR011050">
    <property type="entry name" value="Pectin_lyase_fold/virulence"/>
</dbReference>
<dbReference type="Pfam" id="PF07523">
    <property type="entry name" value="Big_3"/>
    <property type="match status" value="4"/>
</dbReference>
<dbReference type="GO" id="GO:0005576">
    <property type="term" value="C:extracellular region"/>
    <property type="evidence" value="ECO:0007669"/>
    <property type="project" value="UniProtKB-SubCell"/>
</dbReference>
<sequence>MRKLQRYLAVIVSCLLIVSSFPLTVGAAQGSDPSAGLIQITSDWRGSIFGDVGGADKITPVNFEIAENDGGTVTLRSSNDRGKISSSTEGIAYYFKEVAPDANFELTATAQVDAWTAHNQVSFGLMLRGNVLDNEHNGTFTGDYVAAGALDQKMKALHKLQGGSLQKIEAFASAASPAPGEDYRLSIKKSGSLYVVKIGDETAAITDFTGDIRYAGLFTARNAAVTFKDVKLSVEGSVELGDWQFSAFGGNTSDAKNPRPLEQSETSVTLATYGGKIASGDEGMSFYFKELPAAANFELSAKARVVSFNSDSGISTPNQKSFGLMLRDSVGAHGDTGTMTSNYVAIGALDTVMKGFYKSQGAQTKLSPLSGVPAPAAGEVYDLRIKKSGATYLLSVNQETETLTLPDMFMDTLFAGGYAARDATVAFSDIHFRVENRTVSALLADARAMRTSYLVGESLDLTGLAVTAQYSDGSEEMLPQSDYIVTGFDSGQAGTNVITIHYNGAAATVPLEIVPLTVTSLAVKYYPAKTVYYLGDDFDPEGLVVRAEYNNGFKTAELTSDQYSLSIEGQQVTEQSPYTFTRSGSMEVAIMSAETPGVGAAFDVTVKAAALIELEVRQQPEQTVYFIGDVLDLDGLLLYAKYSDGSEVRLMRGEYTASSLDTAAPGQKHVTLHHKGLTASFPVTVKVKELVGIEVTNYPKTTFDRGDAFEHAGLQVSKVFDNGDREELTDFTLDTSRFDGQTAGTYEIGVISADALISPITYQVTVREKLAPEWKFTHFGQSTSAKNNYVTIHADGSIELVASDGGKVTGDHDGISYYYTELDAAQDNFVLSADIQVVSYAKNPHDGQESFGLMARDAIGVQGNTSVFASNIAAIGGYSGGTRDDNGTQLFVRTGVETPDGAGSQGIQKVMLHNERPAAANTHPAAPYRLTLAKTNSGFTGKLNNGQEEIIFTPDILNVQDSKMYVGFYVARVATIIVSNVELTVTAADTDAPKVVPPAEPVEPRLEVLSLEKTPDTDYELVLRPNVDGTVTVKQGQTVILQDAAANAHQHLTASATLAAQSDTNFSIVFVPDDTQKLTSYDKIVRNFTVVVREYAAGKDIIVSPAGKTSGDGTAERPLDIDTAIDFVKAGQRIVLQDGRYVRSSKIEVKKYNDGKPGAMKYLMAADGARPVIDFDKKTEGVVLSGNYWHVQGLDFTRSAGNTKGFTVGGSHNIVENSRFYANGDTGLQISRTDTSAQELADWPSYNLILNSTAFDNRDPSDNNADGFAAKLTSGVGNVFRGCLSHNNIDDGWDLYAKAGTGAIGAVVIEDSAAFNNGFLTDGTVGAGDKNGFKLGGEGIHVPHVIRNSIAFGNGAYGFTSNSNPGVIAINNIGFNNDGGNLSFTTYSHITPDFTIDGFLSYRTVDIAKDSYPAALAADNNYMFDGKVSKNKSGQELTAANFASLDPVVTYERDAEGNVIWGDFLKFIGFQEPGKPGEGGPGGGDTGGGNTGGEDSGGGTPGGGNSGGTPGSSSGGSSGSSTGTGSTGDPGSTQPEEDSSNSPPEQNGGYGDPTSDPSKPATNIFADTEGHWAESRIREAVARGIVSGYPDGSFKPNGAVTRAEFAVMLTKGLKLSGSEAAASGLHFTDRDSIRPWAQNAIVQALQAGIISGYEDGSFRPNRGVTRAEMMSMLARAAGLKPAVEAVTGFADDKEIPAWAKGAVAEMQEQGLISGRDGNRFAPLETVTRAEAVTVILRLLDRK</sequence>
<dbReference type="InterPro" id="IPR058953">
    <property type="entry name" value="PelX-like_N"/>
</dbReference>
<comment type="cofactor">
    <cofactor evidence="1">
        <name>Ca(2+)</name>
        <dbReference type="ChEBI" id="CHEBI:29108"/>
    </cofactor>
</comment>
<organism evidence="12 13">
    <name type="scientific">Paenibacillus woosongensis</name>
    <dbReference type="NCBI Taxonomy" id="307580"/>
    <lineage>
        <taxon>Bacteria</taxon>
        <taxon>Bacillati</taxon>
        <taxon>Bacillota</taxon>
        <taxon>Bacilli</taxon>
        <taxon>Bacillales</taxon>
        <taxon>Paenibacillaceae</taxon>
        <taxon>Paenibacillus</taxon>
    </lineage>
</organism>
<dbReference type="PROSITE" id="PS51272">
    <property type="entry name" value="SLH"/>
    <property type="match status" value="3"/>
</dbReference>
<dbReference type="InterPro" id="IPR006626">
    <property type="entry name" value="PbH1"/>
</dbReference>
<feature type="domain" description="SLH" evidence="11">
    <location>
        <begin position="1624"/>
        <end position="1687"/>
    </location>
</feature>
<evidence type="ECO:0000256" key="8">
    <source>
        <dbReference type="ARBA" id="ARBA00038263"/>
    </source>
</evidence>
<dbReference type="InterPro" id="IPR058863">
    <property type="entry name" value="PelX-like_Ig"/>
</dbReference>
<dbReference type="GO" id="GO:0046872">
    <property type="term" value="F:metal ion binding"/>
    <property type="evidence" value="ECO:0007669"/>
    <property type="project" value="UniProtKB-KW"/>
</dbReference>
<protein>
    <submittedName>
        <fullName evidence="12">Bacterial Ig-like domain-containing protein</fullName>
    </submittedName>
</protein>
<evidence type="ECO:0000256" key="2">
    <source>
        <dbReference type="ARBA" id="ARBA00004613"/>
    </source>
</evidence>
<feature type="domain" description="SLH" evidence="11">
    <location>
        <begin position="1560"/>
        <end position="1623"/>
    </location>
</feature>
<dbReference type="Pfam" id="PF25850">
    <property type="entry name" value="PelX_Ig"/>
    <property type="match status" value="1"/>
</dbReference>
<evidence type="ECO:0000256" key="9">
    <source>
        <dbReference type="SAM" id="MobiDB-lite"/>
    </source>
</evidence>
<comment type="subcellular location">
    <subcellularLocation>
        <location evidence="2">Secreted</location>
    </subcellularLocation>
</comment>
<gene>
    <name evidence="12" type="ORF">QNH46_23450</name>
</gene>
<dbReference type="InterPro" id="IPR052052">
    <property type="entry name" value="Polysaccharide_Lyase_9"/>
</dbReference>
<keyword evidence="6" id="KW-0106">Calcium</keyword>
<evidence type="ECO:0000313" key="13">
    <source>
        <dbReference type="Proteomes" id="UP001177943"/>
    </source>
</evidence>
<dbReference type="Pfam" id="PF00395">
    <property type="entry name" value="SLH"/>
    <property type="match status" value="3"/>
</dbReference>
<dbReference type="Gene3D" id="2.160.20.10">
    <property type="entry name" value="Single-stranded right-handed beta-helix, Pectin lyase-like"/>
    <property type="match status" value="1"/>
</dbReference>
<keyword evidence="3" id="KW-0964">Secreted</keyword>
<comment type="similarity">
    <text evidence="8">Belongs to the polysaccharide lyase 9 family.</text>
</comment>
<evidence type="ECO:0000259" key="11">
    <source>
        <dbReference type="PROSITE" id="PS51272"/>
    </source>
</evidence>
<name>A0AA95I3T3_9BACL</name>
<keyword evidence="7" id="KW-0456">Lyase</keyword>
<dbReference type="Proteomes" id="UP001177943">
    <property type="component" value="Chromosome"/>
</dbReference>
<dbReference type="RefSeq" id="WP_283926260.1">
    <property type="nucleotide sequence ID" value="NZ_CP126084.1"/>
</dbReference>
<feature type="compositionally biased region" description="Low complexity" evidence="9">
    <location>
        <begin position="1519"/>
        <end position="1533"/>
    </location>
</feature>
<evidence type="ECO:0000256" key="6">
    <source>
        <dbReference type="ARBA" id="ARBA00022837"/>
    </source>
</evidence>
<feature type="signal peptide" evidence="10">
    <location>
        <begin position="1"/>
        <end position="27"/>
    </location>
</feature>
<dbReference type="PANTHER" id="PTHR40088:SF1">
    <property type="entry name" value="PECTATE LYASE PEL9"/>
    <property type="match status" value="1"/>
</dbReference>
<dbReference type="InterPro" id="IPR012334">
    <property type="entry name" value="Pectin_lyas_fold"/>
</dbReference>
<dbReference type="EMBL" id="CP126084">
    <property type="protein sequence ID" value="WHX48966.1"/>
    <property type="molecule type" value="Genomic_DNA"/>
</dbReference>
<dbReference type="PANTHER" id="PTHR40088">
    <property type="entry name" value="PECTATE LYASE (EUROFUNG)"/>
    <property type="match status" value="1"/>
</dbReference>
<dbReference type="InterPro" id="IPR001119">
    <property type="entry name" value="SLH_dom"/>
</dbReference>
<evidence type="ECO:0000256" key="3">
    <source>
        <dbReference type="ARBA" id="ARBA00022525"/>
    </source>
</evidence>
<evidence type="ECO:0000256" key="4">
    <source>
        <dbReference type="ARBA" id="ARBA00022723"/>
    </source>
</evidence>
<dbReference type="SMART" id="SM00710">
    <property type="entry name" value="PbH1"/>
    <property type="match status" value="4"/>
</dbReference>
<dbReference type="Pfam" id="PF25849">
    <property type="entry name" value="PelX_N"/>
    <property type="match status" value="2"/>
</dbReference>
<evidence type="ECO:0000256" key="7">
    <source>
        <dbReference type="ARBA" id="ARBA00023239"/>
    </source>
</evidence>
<dbReference type="GO" id="GO:0016837">
    <property type="term" value="F:carbon-oxygen lyase activity, acting on polysaccharides"/>
    <property type="evidence" value="ECO:0007669"/>
    <property type="project" value="TreeGrafter"/>
</dbReference>
<feature type="compositionally biased region" description="Gly residues" evidence="9">
    <location>
        <begin position="1476"/>
        <end position="1518"/>
    </location>
</feature>
<keyword evidence="4" id="KW-0479">Metal-binding</keyword>
<evidence type="ECO:0000256" key="5">
    <source>
        <dbReference type="ARBA" id="ARBA00022729"/>
    </source>
</evidence>
<evidence type="ECO:0000313" key="12">
    <source>
        <dbReference type="EMBL" id="WHX48966.1"/>
    </source>
</evidence>
<accession>A0AA95I3T3</accession>
<reference evidence="12" key="1">
    <citation type="submission" date="2023-05" db="EMBL/GenBank/DDBJ databases">
        <title>Comparative genomics of Bacillaceae isolates and their secondary metabolite potential.</title>
        <authorList>
            <person name="Song L."/>
            <person name="Nielsen L.J."/>
            <person name="Mohite O."/>
            <person name="Xu X."/>
            <person name="Weber T."/>
            <person name="Kovacs A.T."/>
        </authorList>
    </citation>
    <scope>NUCLEOTIDE SEQUENCE</scope>
    <source>
        <strain evidence="12">B2_4</strain>
    </source>
</reference>
<feature type="domain" description="SLH" evidence="11">
    <location>
        <begin position="1689"/>
        <end position="1742"/>
    </location>
</feature>
<feature type="region of interest" description="Disordered" evidence="9">
    <location>
        <begin position="1471"/>
        <end position="1564"/>
    </location>
</feature>
<evidence type="ECO:0000256" key="1">
    <source>
        <dbReference type="ARBA" id="ARBA00001913"/>
    </source>
</evidence>
<proteinExistence type="inferred from homology"/>
<feature type="chain" id="PRO_5041682896" evidence="10">
    <location>
        <begin position="28"/>
        <end position="1742"/>
    </location>
</feature>
<dbReference type="InterPro" id="IPR022038">
    <property type="entry name" value="Ig-like_bact"/>
</dbReference>
<dbReference type="Gene3D" id="2.60.40.3630">
    <property type="match status" value="4"/>
</dbReference>
<keyword evidence="5 10" id="KW-0732">Signal</keyword>